<evidence type="ECO:0000256" key="4">
    <source>
        <dbReference type="ARBA" id="ARBA00023136"/>
    </source>
</evidence>
<dbReference type="EMBL" id="CP026100">
    <property type="protein sequence ID" value="AYV46679.1"/>
    <property type="molecule type" value="Genomic_DNA"/>
</dbReference>
<proteinExistence type="predicted"/>
<accession>A0A2N5CN88</accession>
<evidence type="ECO:0000256" key="1">
    <source>
        <dbReference type="ARBA" id="ARBA00004167"/>
    </source>
</evidence>
<dbReference type="SUPFAM" id="SSF74653">
    <property type="entry name" value="TolA/TonB C-terminal domain"/>
    <property type="match status" value="1"/>
</dbReference>
<dbReference type="AlphaFoldDB" id="A0A2N5CN88"/>
<sequence length="277" mass="29115">MSFLIAVMALAAAATAEVETDCPAGGDPSIPRVRANWKTPLSPDDIRWAYPPQAAATRQGGQAMLNCAVDVDGKANDCLVVSETPAGQEFGAAALSLSPLMAFTPELRCGKPVPTRVTIPINFSPPSAPKAAGAMPELTAQLLGRRLAVAMGFGDSAEAQMVAYGNRLGGSKPIPAEQRRAVYEMIRATRPKARQVMVEAAGVILAREMSLADLEAAVAFYEGPVGKSLVRTQGALYYQADNELQSANLAVRKLLDAQFCVITGICPDETTPAAGRD</sequence>
<feature type="signal peptide" evidence="5">
    <location>
        <begin position="1"/>
        <end position="16"/>
    </location>
</feature>
<evidence type="ECO:0000313" key="10">
    <source>
        <dbReference type="Proteomes" id="UP000234483"/>
    </source>
</evidence>
<dbReference type="GO" id="GO:0055085">
    <property type="term" value="P:transmembrane transport"/>
    <property type="evidence" value="ECO:0007669"/>
    <property type="project" value="InterPro"/>
</dbReference>
<comment type="subcellular location">
    <subcellularLocation>
        <location evidence="1">Membrane</location>
        <topology evidence="1">Single-pass membrane protein</topology>
    </subcellularLocation>
</comment>
<dbReference type="Pfam" id="PF03544">
    <property type="entry name" value="TonB_C"/>
    <property type="match status" value="1"/>
</dbReference>
<evidence type="ECO:0000259" key="6">
    <source>
        <dbReference type="Pfam" id="PF03544"/>
    </source>
</evidence>
<evidence type="ECO:0000259" key="7">
    <source>
        <dbReference type="Pfam" id="PF09832"/>
    </source>
</evidence>
<gene>
    <name evidence="8" type="ORF">C1707_10600</name>
    <name evidence="9" type="ORF">CFHF_22075</name>
</gene>
<feature type="domain" description="DUF2059" evidence="7">
    <location>
        <begin position="204"/>
        <end position="241"/>
    </location>
</feature>
<evidence type="ECO:0000256" key="5">
    <source>
        <dbReference type="SAM" id="SignalP"/>
    </source>
</evidence>
<keyword evidence="2" id="KW-0812">Transmembrane</keyword>
<dbReference type="EMBL" id="PJRQ01000044">
    <property type="protein sequence ID" value="PLR07915.1"/>
    <property type="molecule type" value="Genomic_DNA"/>
</dbReference>
<organism evidence="9 10">
    <name type="scientific">Caulobacter flavus</name>
    <dbReference type="NCBI Taxonomy" id="1679497"/>
    <lineage>
        <taxon>Bacteria</taxon>
        <taxon>Pseudomonadati</taxon>
        <taxon>Pseudomonadota</taxon>
        <taxon>Alphaproteobacteria</taxon>
        <taxon>Caulobacterales</taxon>
        <taxon>Caulobacteraceae</taxon>
        <taxon>Caulobacter</taxon>
    </lineage>
</organism>
<evidence type="ECO:0000313" key="11">
    <source>
        <dbReference type="Proteomes" id="UP000281192"/>
    </source>
</evidence>
<reference evidence="9 10" key="1">
    <citation type="submission" date="2017-12" db="EMBL/GenBank/DDBJ databases">
        <title>The genome sequence of Caulobacter flavus CGMCC1 15093.</title>
        <authorList>
            <person name="Gao J."/>
            <person name="Mao X."/>
            <person name="Sun J."/>
        </authorList>
    </citation>
    <scope>NUCLEOTIDE SEQUENCE [LARGE SCALE GENOMIC DNA]</scope>
    <source>
        <strain evidence="9 10">CGMCC1 15093</strain>
    </source>
</reference>
<dbReference type="Gene3D" id="3.30.1150.10">
    <property type="match status" value="1"/>
</dbReference>
<dbReference type="Proteomes" id="UP000234483">
    <property type="component" value="Unassembled WGS sequence"/>
</dbReference>
<feature type="chain" id="PRO_5044577690" description="TonB C-terminal domain-containing protein" evidence="5">
    <location>
        <begin position="17"/>
        <end position="277"/>
    </location>
</feature>
<protein>
    <recommendedName>
        <fullName evidence="12">TonB C-terminal domain-containing protein</fullName>
    </recommendedName>
</protein>
<keyword evidence="4" id="KW-0472">Membrane</keyword>
<name>A0A2N5CN88_9CAUL</name>
<dbReference type="InterPro" id="IPR018637">
    <property type="entry name" value="DUF2059"/>
</dbReference>
<dbReference type="NCBIfam" id="TIGR01352">
    <property type="entry name" value="tonB_Cterm"/>
    <property type="match status" value="1"/>
</dbReference>
<keyword evidence="3" id="KW-1133">Transmembrane helix</keyword>
<reference evidence="8 11" key="2">
    <citation type="submission" date="2018-01" db="EMBL/GenBank/DDBJ databases">
        <title>Complete genome sequence of Caulobacter flavus RHGG3.</title>
        <authorList>
            <person name="Yang E."/>
        </authorList>
    </citation>
    <scope>NUCLEOTIDE SEQUENCE [LARGE SCALE GENOMIC DNA]</scope>
    <source>
        <strain evidence="8 11">RHGG3</strain>
    </source>
</reference>
<feature type="domain" description="TonB C-terminal" evidence="6">
    <location>
        <begin position="49"/>
        <end position="124"/>
    </location>
</feature>
<evidence type="ECO:0000313" key="9">
    <source>
        <dbReference type="EMBL" id="PLR07915.1"/>
    </source>
</evidence>
<evidence type="ECO:0000313" key="8">
    <source>
        <dbReference type="EMBL" id="AYV46679.1"/>
    </source>
</evidence>
<dbReference type="GO" id="GO:0016020">
    <property type="term" value="C:membrane"/>
    <property type="evidence" value="ECO:0007669"/>
    <property type="project" value="UniProtKB-SubCell"/>
</dbReference>
<dbReference type="RefSeq" id="WP_101715082.1">
    <property type="nucleotide sequence ID" value="NZ_CP026100.1"/>
</dbReference>
<dbReference type="InterPro" id="IPR006260">
    <property type="entry name" value="TonB/TolA_C"/>
</dbReference>
<keyword evidence="11" id="KW-1185">Reference proteome</keyword>
<dbReference type="Proteomes" id="UP000281192">
    <property type="component" value="Chromosome"/>
</dbReference>
<dbReference type="InterPro" id="IPR037682">
    <property type="entry name" value="TonB_C"/>
</dbReference>
<dbReference type="Pfam" id="PF09832">
    <property type="entry name" value="DUF2059"/>
    <property type="match status" value="1"/>
</dbReference>
<evidence type="ECO:0008006" key="12">
    <source>
        <dbReference type="Google" id="ProtNLM"/>
    </source>
</evidence>
<evidence type="ECO:0000256" key="2">
    <source>
        <dbReference type="ARBA" id="ARBA00022692"/>
    </source>
</evidence>
<evidence type="ECO:0000256" key="3">
    <source>
        <dbReference type="ARBA" id="ARBA00022989"/>
    </source>
</evidence>
<dbReference type="OrthoDB" id="7193241at2"/>
<keyword evidence="5" id="KW-0732">Signal</keyword>
<dbReference type="KEGG" id="cfh:C1707_10600"/>